<protein>
    <submittedName>
        <fullName evidence="1">Uncharacterized protein</fullName>
    </submittedName>
</protein>
<dbReference type="EMBL" id="CM004474">
    <property type="protein sequence ID" value="OCT79239.1"/>
    <property type="molecule type" value="Genomic_DNA"/>
</dbReference>
<gene>
    <name evidence="1" type="ORF">XELAEV_18026048mg</name>
</gene>
<name>A0A974CT76_XENLA</name>
<reference evidence="2" key="1">
    <citation type="journal article" date="2016" name="Nature">
        <title>Genome evolution in the allotetraploid frog Xenopus laevis.</title>
        <authorList>
            <person name="Session A.M."/>
            <person name="Uno Y."/>
            <person name="Kwon T."/>
            <person name="Chapman J.A."/>
            <person name="Toyoda A."/>
            <person name="Takahashi S."/>
            <person name="Fukui A."/>
            <person name="Hikosaka A."/>
            <person name="Suzuki A."/>
            <person name="Kondo M."/>
            <person name="van Heeringen S.J."/>
            <person name="Quigley I."/>
            <person name="Heinz S."/>
            <person name="Ogino H."/>
            <person name="Ochi H."/>
            <person name="Hellsten U."/>
            <person name="Lyons J.B."/>
            <person name="Simakov O."/>
            <person name="Putnam N."/>
            <person name="Stites J."/>
            <person name="Kuroki Y."/>
            <person name="Tanaka T."/>
            <person name="Michiue T."/>
            <person name="Watanabe M."/>
            <person name="Bogdanovic O."/>
            <person name="Lister R."/>
            <person name="Georgiou G."/>
            <person name="Paranjpe S.S."/>
            <person name="van Kruijsbergen I."/>
            <person name="Shu S."/>
            <person name="Carlson J."/>
            <person name="Kinoshita T."/>
            <person name="Ohta Y."/>
            <person name="Mawaribuchi S."/>
            <person name="Jenkins J."/>
            <person name="Grimwood J."/>
            <person name="Schmutz J."/>
            <person name="Mitros T."/>
            <person name="Mozaffari S.V."/>
            <person name="Suzuki Y."/>
            <person name="Haramoto Y."/>
            <person name="Yamamoto T.S."/>
            <person name="Takagi C."/>
            <person name="Heald R."/>
            <person name="Miller K."/>
            <person name="Haudenschild C."/>
            <person name="Kitzman J."/>
            <person name="Nakayama T."/>
            <person name="Izutsu Y."/>
            <person name="Robert J."/>
            <person name="Fortriede J."/>
            <person name="Burns K."/>
            <person name="Lotay V."/>
            <person name="Karimi K."/>
            <person name="Yasuoka Y."/>
            <person name="Dichmann D.S."/>
            <person name="Flajnik M.F."/>
            <person name="Houston D.W."/>
            <person name="Shendure J."/>
            <person name="DuPasquier L."/>
            <person name="Vize P.D."/>
            <person name="Zorn A.M."/>
            <person name="Ito M."/>
            <person name="Marcotte E.M."/>
            <person name="Wallingford J.B."/>
            <person name="Ito Y."/>
            <person name="Asashima M."/>
            <person name="Ueno N."/>
            <person name="Matsuda Y."/>
            <person name="Veenstra G.J."/>
            <person name="Fujiyama A."/>
            <person name="Harland R.M."/>
            <person name="Taira M."/>
            <person name="Rokhsar D.S."/>
        </authorList>
    </citation>
    <scope>NUCLEOTIDE SEQUENCE [LARGE SCALE GENOMIC DNA]</scope>
    <source>
        <strain evidence="2">J</strain>
    </source>
</reference>
<dbReference type="AlphaFoldDB" id="A0A974CT76"/>
<accession>A0A974CT76</accession>
<evidence type="ECO:0000313" key="1">
    <source>
        <dbReference type="EMBL" id="OCT79239.1"/>
    </source>
</evidence>
<dbReference type="Proteomes" id="UP000694892">
    <property type="component" value="Chromosome 5L"/>
</dbReference>
<sequence length="100" mass="11650">MEFVVFLPAFVFCFQGKSFKKHKLSPIKEKQEKQEVEIWNNMTVADLARAMNKDTGGSCDFRATERGSFLFMMIRVQIWVFSLGPFSIWLYPDILHSLPP</sequence>
<organism evidence="1 2">
    <name type="scientific">Xenopus laevis</name>
    <name type="common">African clawed frog</name>
    <dbReference type="NCBI Taxonomy" id="8355"/>
    <lineage>
        <taxon>Eukaryota</taxon>
        <taxon>Metazoa</taxon>
        <taxon>Chordata</taxon>
        <taxon>Craniata</taxon>
        <taxon>Vertebrata</taxon>
        <taxon>Euteleostomi</taxon>
        <taxon>Amphibia</taxon>
        <taxon>Batrachia</taxon>
        <taxon>Anura</taxon>
        <taxon>Pipoidea</taxon>
        <taxon>Pipidae</taxon>
        <taxon>Xenopodinae</taxon>
        <taxon>Xenopus</taxon>
        <taxon>Xenopus</taxon>
    </lineage>
</organism>
<proteinExistence type="predicted"/>
<evidence type="ECO:0000313" key="2">
    <source>
        <dbReference type="Proteomes" id="UP000694892"/>
    </source>
</evidence>